<keyword evidence="1" id="KW-0472">Membrane</keyword>
<protein>
    <submittedName>
        <fullName evidence="2">Uncharacterized protein</fullName>
    </submittedName>
</protein>
<evidence type="ECO:0000313" key="2">
    <source>
        <dbReference type="EMBL" id="AZB72586.1"/>
    </source>
</evidence>
<feature type="transmembrane region" description="Helical" evidence="1">
    <location>
        <begin position="21"/>
        <end position="43"/>
    </location>
</feature>
<evidence type="ECO:0000313" key="3">
    <source>
        <dbReference type="Proteomes" id="UP000267249"/>
    </source>
</evidence>
<gene>
    <name evidence="2" type="ORF">DOP62_07560</name>
</gene>
<dbReference type="RefSeq" id="WP_208672707.1">
    <property type="nucleotide sequence ID" value="NZ_CP030139.2"/>
</dbReference>
<keyword evidence="1" id="KW-0812">Transmembrane</keyword>
<name>A0AAN1QNG0_SYNEL</name>
<sequence>MSFPQPPNPEQSSKPYNLFEMISALQITLIVIAILWGVYRLFFVEGGGYMGFGTLILIGVYLPSTLLLIPTFFLIKKNRYFSGAVRVAGYCYYGLTAAWGLFLLRLPLM</sequence>
<dbReference type="EMBL" id="CP030139">
    <property type="protein sequence ID" value="AZB72586.1"/>
    <property type="molecule type" value="Genomic_DNA"/>
</dbReference>
<dbReference type="Proteomes" id="UP000267249">
    <property type="component" value="Chromosome"/>
</dbReference>
<keyword evidence="1" id="KW-1133">Transmembrane helix</keyword>
<organism evidence="2 3">
    <name type="scientific">Synechococcus elongatus PCC 11801</name>
    <dbReference type="NCBI Taxonomy" id="2219813"/>
    <lineage>
        <taxon>Bacteria</taxon>
        <taxon>Bacillati</taxon>
        <taxon>Cyanobacteriota</taxon>
        <taxon>Cyanophyceae</taxon>
        <taxon>Synechococcales</taxon>
        <taxon>Synechococcaceae</taxon>
        <taxon>Synechococcus</taxon>
    </lineage>
</organism>
<dbReference type="AlphaFoldDB" id="A0AAN1QNG0"/>
<proteinExistence type="predicted"/>
<feature type="transmembrane region" description="Helical" evidence="1">
    <location>
        <begin position="87"/>
        <end position="108"/>
    </location>
</feature>
<evidence type="ECO:0000256" key="1">
    <source>
        <dbReference type="SAM" id="Phobius"/>
    </source>
</evidence>
<reference evidence="2 3" key="1">
    <citation type="journal article" date="2018" name="Sci. Rep.">
        <title>Genome Features and Biochemical Characteristics of a Robust, Fast Growing and Naturally Transformable Cyanobacterium Synechococcus elongatus PCC 11801 Isolated from India.</title>
        <authorList>
            <person name="Jaiswal D."/>
            <person name="Sengupta A."/>
            <person name="Sohoni S."/>
            <person name="Sengupta S."/>
            <person name="Phadnavis A.G."/>
            <person name="Pakrasi H.B."/>
            <person name="Wangikar P.P."/>
        </authorList>
    </citation>
    <scope>NUCLEOTIDE SEQUENCE [LARGE SCALE GENOMIC DNA]</scope>
    <source>
        <strain evidence="2 3">PCC 11801</strain>
    </source>
</reference>
<accession>A0AAN1QNG0</accession>
<feature type="transmembrane region" description="Helical" evidence="1">
    <location>
        <begin position="49"/>
        <end position="75"/>
    </location>
</feature>